<dbReference type="Pfam" id="PF07714">
    <property type="entry name" value="PK_Tyr_Ser-Thr"/>
    <property type="match status" value="1"/>
</dbReference>
<feature type="compositionally biased region" description="Polar residues" evidence="7">
    <location>
        <begin position="1181"/>
        <end position="1195"/>
    </location>
</feature>
<dbReference type="GO" id="GO:0005886">
    <property type="term" value="C:plasma membrane"/>
    <property type="evidence" value="ECO:0007669"/>
    <property type="project" value="TreeGrafter"/>
</dbReference>
<dbReference type="InterPro" id="IPR020635">
    <property type="entry name" value="Tyr_kinase_cat_dom"/>
</dbReference>
<dbReference type="InterPro" id="IPR011009">
    <property type="entry name" value="Kinase-like_dom_sf"/>
</dbReference>
<gene>
    <name evidence="11" type="ORF">CRM22_009162</name>
</gene>
<evidence type="ECO:0000256" key="8">
    <source>
        <dbReference type="SAM" id="Phobius"/>
    </source>
</evidence>
<keyword evidence="12" id="KW-1185">Reference proteome</keyword>
<evidence type="ECO:0000259" key="9">
    <source>
        <dbReference type="PROSITE" id="PS50011"/>
    </source>
</evidence>
<dbReference type="GO" id="GO:0005524">
    <property type="term" value="F:ATP binding"/>
    <property type="evidence" value="ECO:0007669"/>
    <property type="project" value="InterPro"/>
</dbReference>
<dbReference type="GO" id="GO:0007169">
    <property type="term" value="P:cell surface receptor protein tyrosine kinase signaling pathway"/>
    <property type="evidence" value="ECO:0007669"/>
    <property type="project" value="TreeGrafter"/>
</dbReference>
<dbReference type="PROSITE" id="PS00109">
    <property type="entry name" value="PROTEIN_KINASE_TYR"/>
    <property type="match status" value="1"/>
</dbReference>
<keyword evidence="5" id="KW-0675">Receptor</keyword>
<dbReference type="PANTHER" id="PTHR24416">
    <property type="entry name" value="TYROSINE-PROTEIN KINASE RECEPTOR"/>
    <property type="match status" value="1"/>
</dbReference>
<dbReference type="PANTHER" id="PTHR24416:SF600">
    <property type="entry name" value="PDGF- AND VEGF-RECEPTOR RELATED, ISOFORM J"/>
    <property type="match status" value="1"/>
</dbReference>
<keyword evidence="3 8" id="KW-1133">Transmembrane helix</keyword>
<dbReference type="Gene3D" id="2.60.40.10">
    <property type="entry name" value="Immunoglobulins"/>
    <property type="match status" value="1"/>
</dbReference>
<dbReference type="STRING" id="147828.A0A4S2L8L0"/>
<dbReference type="GO" id="GO:0004714">
    <property type="term" value="F:transmembrane receptor protein tyrosine kinase activity"/>
    <property type="evidence" value="ECO:0007669"/>
    <property type="project" value="TreeGrafter"/>
</dbReference>
<evidence type="ECO:0000256" key="3">
    <source>
        <dbReference type="ARBA" id="ARBA00022989"/>
    </source>
</evidence>
<evidence type="ECO:0008006" key="13">
    <source>
        <dbReference type="Google" id="ProtNLM"/>
    </source>
</evidence>
<feature type="transmembrane region" description="Helical" evidence="8">
    <location>
        <begin position="966"/>
        <end position="989"/>
    </location>
</feature>
<protein>
    <recommendedName>
        <fullName evidence="13">Receptor protein-tyrosine kinase</fullName>
    </recommendedName>
</protein>
<dbReference type="InterPro" id="IPR001245">
    <property type="entry name" value="Ser-Thr/Tyr_kinase_cat_dom"/>
</dbReference>
<keyword evidence="6" id="KW-0325">Glycoprotein</keyword>
<dbReference type="InterPro" id="IPR008266">
    <property type="entry name" value="Tyr_kinase_AS"/>
</dbReference>
<dbReference type="InterPro" id="IPR050122">
    <property type="entry name" value="RTK"/>
</dbReference>
<evidence type="ECO:0000256" key="7">
    <source>
        <dbReference type="SAM" id="MobiDB-lite"/>
    </source>
</evidence>
<dbReference type="InterPro" id="IPR000719">
    <property type="entry name" value="Prot_kinase_dom"/>
</dbReference>
<comment type="subcellular location">
    <subcellularLocation>
        <location evidence="1">Membrane</location>
        <topology evidence="1">Single-pass membrane protein</topology>
    </subcellularLocation>
</comment>
<evidence type="ECO:0000256" key="6">
    <source>
        <dbReference type="ARBA" id="ARBA00023180"/>
    </source>
</evidence>
<dbReference type="Gene3D" id="1.10.510.10">
    <property type="entry name" value="Transferase(Phosphotransferase) domain 1"/>
    <property type="match status" value="1"/>
</dbReference>
<evidence type="ECO:0000256" key="2">
    <source>
        <dbReference type="ARBA" id="ARBA00022692"/>
    </source>
</evidence>
<dbReference type="PROSITE" id="PS50011">
    <property type="entry name" value="PROTEIN_KINASE_DOM"/>
    <property type="match status" value="1"/>
</dbReference>
<sequence>MTYYRLWWINTIKLIFSTTSILLLTCHVIVFCVPDQPGFRHSTASQKYATTSEPIQNYEFEVDLSHQQNVDVSDGTSVIKLACPDGSHWILPHSFPFEEENVYLEVMAGPDGGSAIRFRLSEKTDIRGKQRGLYECHRRTHQLFTETRENATWERRSGQPDCCPCCPWFEQHRCIDRWDNHVSPSADHRQVFLYTGSIANTLDRTMHPVVNEPMLVPCPGPFTHRGKPDFYAKSTPYQLSLGDTDQLPSTDYDFDPRFGLCLRKMQLQQTTLYIFCKYSNSKWNRMLRIKWPPSPPVLAPEVELQLTELSRQQPSSFVQANQSSFHNFAGWQSLNNSIYRVKEGTLLRVDCVASYTDPYIVKRHPRRLCFRWRLVTLPKEPLLDQMESSMNDSEDNGWKSVRCLPVNRLNTTPKQVYSVSSFDLPPVGSNLLSIECDVLTESRLAPTNRQIVWVVPQSAEENSSKQELHWKIDPLPFVSDLNVTRSTEPNNLFLRLIPGQSGFTVLFWTNHEVGGSPECAWEQLPPFEGRKHHMKIRLTRWTDKWHCQLNYSEKSVSVFGRLQFGYGASHKVLQIYAASSLSVKPQIEGFHGNVFQPLRLNCTHSFEEESIWKEAGLNSLPSYNWTVQYGHSTRYYKGKYVWLEPTSKKYETYPVYSYSASDKSTIRSIPFDNDEHVPTQDPATLCVACHVSYKFNLSSGSTPVCTRLYDYDLIANTSSQRTAEYHPEEVLLLNVQQPNITNSVTIMPRGRSTKFRQRALVIQGYPVKVTCLIDSGLLPPFHSPLSTQLWPLVDVTFETNARKGSETTWILTPLSRGVQKVLETWNATDGDQHHITCNFNGIQVDLDISTERPISPEILLPNKTSVLMDGTVGALACSATGVPAPDLVWEMLNSNVGMQNAFVVKECKAKSIFENFTLCNLTTSLEQSNSSFRCHATNVAGTKFHTVSVVQNLPRMAVSGLGGSSVFYLFVGFSAIVAVILGAATMWYCRSTRRALKHGTILKRTPNILYKEPVEYKNDGKISIGFQKDQTPVMHALASLLGSFEAASYWAIPQCCLQTSSFRIGLGHYGQISKGWLSPAFLKTYRQSGNTINSDDTLVAVAIKSASEEASSLTCLLNEMSVLCKLSQNKNVAQMIGVLIGTQTDLSDTLLILEYCSHKSLNEFLRESVDRLKNHDRRQKSSINSYDSGVHSLTETDVGGRHDSENGESKISRHDDGLKALKILSDWRTVPTGKEQHITLFDLHCFAHGIASGVVYLASEGVIHRDLATRNILIDQFLTPKISDFGLAVRINAATTTVGQQDDSYRIISPRKQLPFRILPPEALGEQMFYLASDIWEFSLLLWQMFHLEVKQPFSQVNTATELLELITTDSNSSYPKHPPSLNRPRLVHDELWNLMCQAWEVDYRLRPTAEDFKHLIEDWLNASRKLLNGIKTSRRRSCLFVDWVTEKNRNKRSPLLANEILAISGSSREI</sequence>
<dbReference type="SUPFAM" id="SSF56112">
    <property type="entry name" value="Protein kinase-like (PK-like)"/>
    <property type="match status" value="1"/>
</dbReference>
<evidence type="ECO:0000256" key="4">
    <source>
        <dbReference type="ARBA" id="ARBA00023136"/>
    </source>
</evidence>
<evidence type="ECO:0000313" key="12">
    <source>
        <dbReference type="Proteomes" id="UP000308267"/>
    </source>
</evidence>
<feature type="region of interest" description="Disordered" evidence="7">
    <location>
        <begin position="1176"/>
        <end position="1212"/>
    </location>
</feature>
<dbReference type="SMART" id="SM00219">
    <property type="entry name" value="TyrKc"/>
    <property type="match status" value="1"/>
</dbReference>
<evidence type="ECO:0000256" key="1">
    <source>
        <dbReference type="ARBA" id="ARBA00004167"/>
    </source>
</evidence>
<evidence type="ECO:0000256" key="5">
    <source>
        <dbReference type="ARBA" id="ARBA00023170"/>
    </source>
</evidence>
<evidence type="ECO:0000313" key="11">
    <source>
        <dbReference type="EMBL" id="TGZ59303.1"/>
    </source>
</evidence>
<proteinExistence type="predicted"/>
<feature type="domain" description="Ig-like" evidence="10">
    <location>
        <begin position="856"/>
        <end position="950"/>
    </location>
</feature>
<evidence type="ECO:0000259" key="10">
    <source>
        <dbReference type="PROSITE" id="PS50835"/>
    </source>
</evidence>
<dbReference type="PROSITE" id="PS50835">
    <property type="entry name" value="IG_LIKE"/>
    <property type="match status" value="1"/>
</dbReference>
<keyword evidence="4 8" id="KW-0472">Membrane</keyword>
<dbReference type="InterPro" id="IPR036179">
    <property type="entry name" value="Ig-like_dom_sf"/>
</dbReference>
<reference evidence="11 12" key="1">
    <citation type="journal article" date="2019" name="BMC Genomics">
        <title>New insights from Opisthorchis felineus genome: update on genomics of the epidemiologically important liver flukes.</title>
        <authorList>
            <person name="Ershov N.I."/>
            <person name="Mordvinov V.A."/>
            <person name="Prokhortchouk E.B."/>
            <person name="Pakharukova M.Y."/>
            <person name="Gunbin K.V."/>
            <person name="Ustyantsev K."/>
            <person name="Genaev M.A."/>
            <person name="Blinov A.G."/>
            <person name="Mazur A."/>
            <person name="Boulygina E."/>
            <person name="Tsygankova S."/>
            <person name="Khrameeva E."/>
            <person name="Chekanov N."/>
            <person name="Fan G."/>
            <person name="Xiao A."/>
            <person name="Zhang H."/>
            <person name="Xu X."/>
            <person name="Yang H."/>
            <person name="Solovyev V."/>
            <person name="Lee S.M."/>
            <person name="Liu X."/>
            <person name="Afonnikov D.A."/>
            <person name="Skryabin K.G."/>
        </authorList>
    </citation>
    <scope>NUCLEOTIDE SEQUENCE [LARGE SCALE GENOMIC DNA]</scope>
    <source>
        <strain evidence="11">AK-0245</strain>
        <tissue evidence="11">Whole organism</tissue>
    </source>
</reference>
<dbReference type="OrthoDB" id="535945at2759"/>
<dbReference type="SUPFAM" id="SSF48726">
    <property type="entry name" value="Immunoglobulin"/>
    <property type="match status" value="1"/>
</dbReference>
<dbReference type="Gene3D" id="3.30.200.20">
    <property type="entry name" value="Phosphorylase Kinase, domain 1"/>
    <property type="match status" value="1"/>
</dbReference>
<accession>A0A4S2L8L0</accession>
<comment type="caution">
    <text evidence="11">The sequence shown here is derived from an EMBL/GenBank/DDBJ whole genome shotgun (WGS) entry which is preliminary data.</text>
</comment>
<dbReference type="EMBL" id="SJOL01008913">
    <property type="protein sequence ID" value="TGZ59303.1"/>
    <property type="molecule type" value="Genomic_DNA"/>
</dbReference>
<dbReference type="InterPro" id="IPR013783">
    <property type="entry name" value="Ig-like_fold"/>
</dbReference>
<dbReference type="InterPro" id="IPR007110">
    <property type="entry name" value="Ig-like_dom"/>
</dbReference>
<dbReference type="GO" id="GO:0043235">
    <property type="term" value="C:receptor complex"/>
    <property type="evidence" value="ECO:0007669"/>
    <property type="project" value="TreeGrafter"/>
</dbReference>
<organism evidence="11 12">
    <name type="scientific">Opisthorchis felineus</name>
    <dbReference type="NCBI Taxonomy" id="147828"/>
    <lineage>
        <taxon>Eukaryota</taxon>
        <taxon>Metazoa</taxon>
        <taxon>Spiralia</taxon>
        <taxon>Lophotrochozoa</taxon>
        <taxon>Platyhelminthes</taxon>
        <taxon>Trematoda</taxon>
        <taxon>Digenea</taxon>
        <taxon>Opisthorchiida</taxon>
        <taxon>Opisthorchiata</taxon>
        <taxon>Opisthorchiidae</taxon>
        <taxon>Opisthorchis</taxon>
    </lineage>
</organism>
<feature type="compositionally biased region" description="Basic and acidic residues" evidence="7">
    <location>
        <begin position="1198"/>
        <end position="1212"/>
    </location>
</feature>
<name>A0A4S2L8L0_OPIFE</name>
<dbReference type="Proteomes" id="UP000308267">
    <property type="component" value="Unassembled WGS sequence"/>
</dbReference>
<keyword evidence="2 8" id="KW-0812">Transmembrane</keyword>
<feature type="domain" description="Protein kinase" evidence="9">
    <location>
        <begin position="1058"/>
        <end position="1421"/>
    </location>
</feature>